<dbReference type="Pfam" id="PF01209">
    <property type="entry name" value="Ubie_methyltran"/>
    <property type="match status" value="1"/>
</dbReference>
<organism evidence="7 8">
    <name type="scientific">Portibacter lacus</name>
    <dbReference type="NCBI Taxonomy" id="1099794"/>
    <lineage>
        <taxon>Bacteria</taxon>
        <taxon>Pseudomonadati</taxon>
        <taxon>Bacteroidota</taxon>
        <taxon>Saprospiria</taxon>
        <taxon>Saprospirales</taxon>
        <taxon>Haliscomenobacteraceae</taxon>
        <taxon>Portibacter</taxon>
    </lineage>
</organism>
<comment type="pathway">
    <text evidence="5">Quinol/quinone metabolism; menaquinone biosynthesis; menaquinol from 1,4-dihydroxy-2-naphthoate: step 2/2.</text>
</comment>
<feature type="binding site" evidence="5">
    <location>
        <position position="135"/>
    </location>
    <ligand>
        <name>S-adenosyl-L-methionine</name>
        <dbReference type="ChEBI" id="CHEBI:59789"/>
    </ligand>
</feature>
<dbReference type="Proteomes" id="UP001156666">
    <property type="component" value="Unassembled WGS sequence"/>
</dbReference>
<keyword evidence="1 5" id="KW-0474">Menaquinone biosynthesis</keyword>
<comment type="function">
    <text evidence="5">Methyltransferase required for the conversion of demethylmenaquinol (DMKH2) to menaquinol (MKH2).</text>
</comment>
<gene>
    <name evidence="5 7" type="primary">menG</name>
    <name evidence="7" type="ORF">GCM10007940_04910</name>
</gene>
<evidence type="ECO:0000256" key="6">
    <source>
        <dbReference type="SAM" id="MobiDB-lite"/>
    </source>
</evidence>
<reference evidence="7" key="2">
    <citation type="submission" date="2023-01" db="EMBL/GenBank/DDBJ databases">
        <title>Draft genome sequence of Portibacter lacus strain NBRC 108769.</title>
        <authorList>
            <person name="Sun Q."/>
            <person name="Mori K."/>
        </authorList>
    </citation>
    <scope>NUCLEOTIDE SEQUENCE</scope>
    <source>
        <strain evidence="7">NBRC 108769</strain>
    </source>
</reference>
<feature type="binding site" evidence="5">
    <location>
        <begin position="118"/>
        <end position="119"/>
    </location>
    <ligand>
        <name>S-adenosyl-L-methionine</name>
        <dbReference type="ChEBI" id="CHEBI:59789"/>
    </ligand>
</feature>
<evidence type="ECO:0000256" key="5">
    <source>
        <dbReference type="HAMAP-Rule" id="MF_01813"/>
    </source>
</evidence>
<evidence type="ECO:0000256" key="3">
    <source>
        <dbReference type="ARBA" id="ARBA00022679"/>
    </source>
</evidence>
<evidence type="ECO:0000313" key="7">
    <source>
        <dbReference type="EMBL" id="GLR15876.1"/>
    </source>
</evidence>
<protein>
    <recommendedName>
        <fullName evidence="5">Demethylmenaquinone methyltransferase</fullName>
        <ecNumber evidence="5">2.1.1.163</ecNumber>
    </recommendedName>
</protein>
<evidence type="ECO:0000256" key="2">
    <source>
        <dbReference type="ARBA" id="ARBA00022603"/>
    </source>
</evidence>
<comment type="catalytic activity">
    <reaction evidence="5">
        <text>a 2-demethylmenaquinol + S-adenosyl-L-methionine = a menaquinol + S-adenosyl-L-homocysteine + H(+)</text>
        <dbReference type="Rhea" id="RHEA:42640"/>
        <dbReference type="Rhea" id="RHEA-COMP:9539"/>
        <dbReference type="Rhea" id="RHEA-COMP:9563"/>
        <dbReference type="ChEBI" id="CHEBI:15378"/>
        <dbReference type="ChEBI" id="CHEBI:18151"/>
        <dbReference type="ChEBI" id="CHEBI:55437"/>
        <dbReference type="ChEBI" id="CHEBI:57856"/>
        <dbReference type="ChEBI" id="CHEBI:59789"/>
        <dbReference type="EC" id="2.1.1.163"/>
    </reaction>
</comment>
<evidence type="ECO:0000313" key="8">
    <source>
        <dbReference type="Proteomes" id="UP001156666"/>
    </source>
</evidence>
<dbReference type="GO" id="GO:0043770">
    <property type="term" value="F:demethylmenaquinone methyltransferase activity"/>
    <property type="evidence" value="ECO:0007669"/>
    <property type="project" value="UniProtKB-UniRule"/>
</dbReference>
<proteinExistence type="inferred from homology"/>
<dbReference type="SUPFAM" id="SSF53335">
    <property type="entry name" value="S-adenosyl-L-methionine-dependent methyltransferases"/>
    <property type="match status" value="1"/>
</dbReference>
<feature type="binding site" evidence="5">
    <location>
        <position position="71"/>
    </location>
    <ligand>
        <name>S-adenosyl-L-methionine</name>
        <dbReference type="ChEBI" id="CHEBI:59789"/>
    </ligand>
</feature>
<dbReference type="NCBIfam" id="NF001244">
    <property type="entry name" value="PRK00216.1-5"/>
    <property type="match status" value="1"/>
</dbReference>
<evidence type="ECO:0000256" key="1">
    <source>
        <dbReference type="ARBA" id="ARBA00022428"/>
    </source>
</evidence>
<dbReference type="PANTHER" id="PTHR43591:SF24">
    <property type="entry name" value="2-METHOXY-6-POLYPRENYL-1,4-BENZOQUINOL METHYLASE, MITOCHONDRIAL"/>
    <property type="match status" value="1"/>
</dbReference>
<comment type="similarity">
    <text evidence="5">Belongs to the class I-like SAM-binding methyltransferase superfamily. MenG/UbiE family.</text>
</comment>
<dbReference type="CDD" id="cd02440">
    <property type="entry name" value="AdoMet_MTases"/>
    <property type="match status" value="1"/>
</dbReference>
<dbReference type="PROSITE" id="PS51608">
    <property type="entry name" value="SAM_MT_UBIE"/>
    <property type="match status" value="1"/>
</dbReference>
<comment type="caution">
    <text evidence="7">The sequence shown here is derived from an EMBL/GenBank/DDBJ whole genome shotgun (WGS) entry which is preliminary data.</text>
</comment>
<dbReference type="HAMAP" id="MF_01813">
    <property type="entry name" value="MenG_UbiE_methyltr"/>
    <property type="match status" value="1"/>
</dbReference>
<keyword evidence="3 5" id="KW-0808">Transferase</keyword>
<dbReference type="Gene3D" id="3.40.50.150">
    <property type="entry name" value="Vaccinia Virus protein VP39"/>
    <property type="match status" value="1"/>
</dbReference>
<sequence length="245" mass="27217">MLMKEESIKPYSDSQEGKKSQVTQMFDNISGNYDVMNRVITFGMDQGWRRKVHQLVVEDNPKDILDVATGTGDMALMYAGKSDANIIGQDISTGMLEIASVKAKKLNLEDKVSFQSGDAENMPFDSDSFDVVSVSYGIRNFEDLEKGLTEILRVLRSGGKLVILETSVPKSAFMRFGYGIHTKFFIPLVGRLFSKDKKAYAYLSNSAHKFPYGEALKKILLSVGYSTVDVYPQAGGISTIYRAVK</sequence>
<feature type="binding site" evidence="5">
    <location>
        <position position="90"/>
    </location>
    <ligand>
        <name>S-adenosyl-L-methionine</name>
        <dbReference type="ChEBI" id="CHEBI:59789"/>
    </ligand>
</feature>
<feature type="region of interest" description="Disordered" evidence="6">
    <location>
        <begin position="1"/>
        <end position="20"/>
    </location>
</feature>
<evidence type="ECO:0000256" key="4">
    <source>
        <dbReference type="ARBA" id="ARBA00022691"/>
    </source>
</evidence>
<dbReference type="EMBL" id="BSOH01000001">
    <property type="protein sequence ID" value="GLR15876.1"/>
    <property type="molecule type" value="Genomic_DNA"/>
</dbReference>
<dbReference type="EC" id="2.1.1.163" evidence="5"/>
<dbReference type="NCBIfam" id="TIGR01934">
    <property type="entry name" value="MenG_MenH_UbiE"/>
    <property type="match status" value="1"/>
</dbReference>
<keyword evidence="2 5" id="KW-0489">Methyltransferase</keyword>
<dbReference type="GO" id="GO:0009234">
    <property type="term" value="P:menaquinone biosynthetic process"/>
    <property type="evidence" value="ECO:0007669"/>
    <property type="project" value="UniProtKB-UniRule"/>
</dbReference>
<dbReference type="AlphaFoldDB" id="A0AA37SMX3"/>
<dbReference type="PANTHER" id="PTHR43591">
    <property type="entry name" value="METHYLTRANSFERASE"/>
    <property type="match status" value="1"/>
</dbReference>
<dbReference type="InterPro" id="IPR004033">
    <property type="entry name" value="UbiE/COQ5_MeTrFase"/>
</dbReference>
<accession>A0AA37SMX3</accession>
<dbReference type="InterPro" id="IPR029063">
    <property type="entry name" value="SAM-dependent_MTases_sf"/>
</dbReference>
<dbReference type="GO" id="GO:0032259">
    <property type="term" value="P:methylation"/>
    <property type="evidence" value="ECO:0007669"/>
    <property type="project" value="UniProtKB-KW"/>
</dbReference>
<keyword evidence="4 5" id="KW-0949">S-adenosyl-L-methionine</keyword>
<keyword evidence="8" id="KW-1185">Reference proteome</keyword>
<reference evidence="7" key="1">
    <citation type="journal article" date="2014" name="Int. J. Syst. Evol. Microbiol.">
        <title>Complete genome sequence of Corynebacterium casei LMG S-19264T (=DSM 44701T), isolated from a smear-ripened cheese.</title>
        <authorList>
            <consortium name="US DOE Joint Genome Institute (JGI-PGF)"/>
            <person name="Walter F."/>
            <person name="Albersmeier A."/>
            <person name="Kalinowski J."/>
            <person name="Ruckert C."/>
        </authorList>
    </citation>
    <scope>NUCLEOTIDE SEQUENCE</scope>
    <source>
        <strain evidence="7">NBRC 108769</strain>
    </source>
</reference>
<name>A0AA37SMX3_9BACT</name>